<accession>A0A2P5AQA1</accession>
<sequence length="136" mass="16249">MILGLPTLKANLYIRDIDYGSQEIHVDFDQNECLLALLLSENSSQRMEFPFEFRYDRHKKYTSYTMLNCSSRRIEISLEQFCGLELVPSNFEISQYASDYEDCTKMYDTESIPDNIYKVMWSSPYWPKWRDYVTLT</sequence>
<evidence type="ECO:0000313" key="2">
    <source>
        <dbReference type="Proteomes" id="UP000237105"/>
    </source>
</evidence>
<proteinExistence type="predicted"/>
<comment type="caution">
    <text evidence="1">The sequence shown here is derived from an EMBL/GenBank/DDBJ whole genome shotgun (WGS) entry which is preliminary data.</text>
</comment>
<gene>
    <name evidence="1" type="ORF">PanWU01x14_310530</name>
</gene>
<organism evidence="1 2">
    <name type="scientific">Parasponia andersonii</name>
    <name type="common">Sponia andersonii</name>
    <dbReference type="NCBI Taxonomy" id="3476"/>
    <lineage>
        <taxon>Eukaryota</taxon>
        <taxon>Viridiplantae</taxon>
        <taxon>Streptophyta</taxon>
        <taxon>Embryophyta</taxon>
        <taxon>Tracheophyta</taxon>
        <taxon>Spermatophyta</taxon>
        <taxon>Magnoliopsida</taxon>
        <taxon>eudicotyledons</taxon>
        <taxon>Gunneridae</taxon>
        <taxon>Pentapetalae</taxon>
        <taxon>rosids</taxon>
        <taxon>fabids</taxon>
        <taxon>Rosales</taxon>
        <taxon>Cannabaceae</taxon>
        <taxon>Parasponia</taxon>
    </lineage>
</organism>
<dbReference type="Proteomes" id="UP000237105">
    <property type="component" value="Unassembled WGS sequence"/>
</dbReference>
<name>A0A2P5AQA1_PARAD</name>
<keyword evidence="2" id="KW-1185">Reference proteome</keyword>
<dbReference type="AlphaFoldDB" id="A0A2P5AQA1"/>
<protein>
    <submittedName>
        <fullName evidence="1">Uncharacterized protein</fullName>
    </submittedName>
</protein>
<evidence type="ECO:0000313" key="1">
    <source>
        <dbReference type="EMBL" id="PON38729.1"/>
    </source>
</evidence>
<dbReference type="EMBL" id="JXTB01000487">
    <property type="protein sequence ID" value="PON38729.1"/>
    <property type="molecule type" value="Genomic_DNA"/>
</dbReference>
<reference evidence="2" key="1">
    <citation type="submission" date="2016-06" db="EMBL/GenBank/DDBJ databases">
        <title>Parallel loss of symbiosis genes in relatives of nitrogen-fixing non-legume Parasponia.</title>
        <authorList>
            <person name="Van Velzen R."/>
            <person name="Holmer R."/>
            <person name="Bu F."/>
            <person name="Rutten L."/>
            <person name="Van Zeijl A."/>
            <person name="Liu W."/>
            <person name="Santuari L."/>
            <person name="Cao Q."/>
            <person name="Sharma T."/>
            <person name="Shen D."/>
            <person name="Roswanjaya Y."/>
            <person name="Wardhani T."/>
            <person name="Kalhor M.S."/>
            <person name="Jansen J."/>
            <person name="Van den Hoogen J."/>
            <person name="Gungor B."/>
            <person name="Hartog M."/>
            <person name="Hontelez J."/>
            <person name="Verver J."/>
            <person name="Yang W.-C."/>
            <person name="Schijlen E."/>
            <person name="Repin R."/>
            <person name="Schilthuizen M."/>
            <person name="Schranz E."/>
            <person name="Heidstra R."/>
            <person name="Miyata K."/>
            <person name="Fedorova E."/>
            <person name="Kohlen W."/>
            <person name="Bisseling T."/>
            <person name="Smit S."/>
            <person name="Geurts R."/>
        </authorList>
    </citation>
    <scope>NUCLEOTIDE SEQUENCE [LARGE SCALE GENOMIC DNA]</scope>
    <source>
        <strain evidence="2">cv. WU1-14</strain>
    </source>
</reference>